<dbReference type="EMBL" id="MCOG01000009">
    <property type="protein sequence ID" value="ORY82185.1"/>
    <property type="molecule type" value="Genomic_DNA"/>
</dbReference>
<evidence type="ECO:0000256" key="4">
    <source>
        <dbReference type="RuleBase" id="RU003445"/>
    </source>
</evidence>
<dbReference type="PANTHER" id="PTHR10965">
    <property type="entry name" value="60S RIBOSOMAL PROTEIN L38"/>
    <property type="match status" value="1"/>
</dbReference>
<proteinExistence type="inferred from homology"/>
<organism evidence="5 6">
    <name type="scientific">Neocallimastix californiae</name>
    <dbReference type="NCBI Taxonomy" id="1754190"/>
    <lineage>
        <taxon>Eukaryota</taxon>
        <taxon>Fungi</taxon>
        <taxon>Fungi incertae sedis</taxon>
        <taxon>Chytridiomycota</taxon>
        <taxon>Chytridiomycota incertae sedis</taxon>
        <taxon>Neocallimastigomycetes</taxon>
        <taxon>Neocallimastigales</taxon>
        <taxon>Neocallimastigaceae</taxon>
        <taxon>Neocallimastix</taxon>
    </lineage>
</organism>
<dbReference type="InterPro" id="IPR038464">
    <property type="entry name" value="Ribosomal_eL38_sf"/>
</dbReference>
<dbReference type="PANTHER" id="PTHR10965:SF0">
    <property type="entry name" value="LARGE RIBOSOMAL SUBUNIT PROTEIN EL38"/>
    <property type="match status" value="1"/>
</dbReference>
<dbReference type="FunFam" id="3.30.720.90:FF:000001">
    <property type="entry name" value="60S ribosomal protein L38"/>
    <property type="match status" value="1"/>
</dbReference>
<sequence length="69" mass="8086">MPKQVNELKDFLSIVRRKDAQSIKIKKNGRETKYKVRCSKYLYTYVLKDSTKAKKINQSLPPAITIKKI</sequence>
<gene>
    <name evidence="5" type="ORF">LY90DRAFT_375622</name>
</gene>
<evidence type="ECO:0000313" key="6">
    <source>
        <dbReference type="Proteomes" id="UP000193920"/>
    </source>
</evidence>
<dbReference type="GO" id="GO:0022618">
    <property type="term" value="P:protein-RNA complex assembly"/>
    <property type="evidence" value="ECO:0007669"/>
    <property type="project" value="TreeGrafter"/>
</dbReference>
<keyword evidence="2 4" id="KW-0689">Ribosomal protein</keyword>
<evidence type="ECO:0000256" key="1">
    <source>
        <dbReference type="ARBA" id="ARBA00007803"/>
    </source>
</evidence>
<dbReference type="GO" id="GO:0003735">
    <property type="term" value="F:structural constituent of ribosome"/>
    <property type="evidence" value="ECO:0007669"/>
    <property type="project" value="InterPro"/>
</dbReference>
<dbReference type="Proteomes" id="UP000193920">
    <property type="component" value="Unassembled WGS sequence"/>
</dbReference>
<evidence type="ECO:0000313" key="5">
    <source>
        <dbReference type="EMBL" id="ORY82185.1"/>
    </source>
</evidence>
<reference evidence="5 6" key="1">
    <citation type="submission" date="2016-08" db="EMBL/GenBank/DDBJ databases">
        <title>A Parts List for Fungal Cellulosomes Revealed by Comparative Genomics.</title>
        <authorList>
            <consortium name="DOE Joint Genome Institute"/>
            <person name="Haitjema C.H."/>
            <person name="Gilmore S.P."/>
            <person name="Henske J.K."/>
            <person name="Solomon K.V."/>
            <person name="De Groot R."/>
            <person name="Kuo A."/>
            <person name="Mondo S.J."/>
            <person name="Salamov A.A."/>
            <person name="Labutti K."/>
            <person name="Zhao Z."/>
            <person name="Chiniquy J."/>
            <person name="Barry K."/>
            <person name="Brewer H.M."/>
            <person name="Purvine S.O."/>
            <person name="Wright A.T."/>
            <person name="Boxma B."/>
            <person name="Van Alen T."/>
            <person name="Hackstein J.H."/>
            <person name="Baker S.E."/>
            <person name="Grigoriev I.V."/>
            <person name="O'Malley M.A."/>
        </authorList>
    </citation>
    <scope>NUCLEOTIDE SEQUENCE [LARGE SCALE GENOMIC DNA]</scope>
    <source>
        <strain evidence="5 6">G1</strain>
    </source>
</reference>
<evidence type="ECO:0000256" key="2">
    <source>
        <dbReference type="ARBA" id="ARBA00022980"/>
    </source>
</evidence>
<dbReference type="InterPro" id="IPR002675">
    <property type="entry name" value="Ribosomal_eL38"/>
</dbReference>
<dbReference type="AlphaFoldDB" id="A0A1Y2FHA3"/>
<evidence type="ECO:0000256" key="3">
    <source>
        <dbReference type="ARBA" id="ARBA00023274"/>
    </source>
</evidence>
<comment type="similarity">
    <text evidence="1 4">Belongs to the eukaryotic ribosomal protein eL38 family.</text>
</comment>
<dbReference type="OrthoDB" id="10250488at2759"/>
<comment type="caution">
    <text evidence="5">The sequence shown here is derived from an EMBL/GenBank/DDBJ whole genome shotgun (WGS) entry which is preliminary data.</text>
</comment>
<dbReference type="Pfam" id="PF01781">
    <property type="entry name" value="Ribosomal_L38e"/>
    <property type="match status" value="1"/>
</dbReference>
<dbReference type="Gene3D" id="3.30.720.90">
    <property type="match status" value="1"/>
</dbReference>
<name>A0A1Y2FHA3_9FUNG</name>
<protein>
    <submittedName>
        <fullName evidence="5">Ribosomal protein L38e</fullName>
    </submittedName>
</protein>
<keyword evidence="3 4" id="KW-0687">Ribonucleoprotein</keyword>
<accession>A0A1Y2FHA3</accession>
<dbReference type="STRING" id="1754190.A0A1Y2FHA3"/>
<keyword evidence="6" id="KW-1185">Reference proteome</keyword>
<dbReference type="GO" id="GO:0006412">
    <property type="term" value="P:translation"/>
    <property type="evidence" value="ECO:0007669"/>
    <property type="project" value="InterPro"/>
</dbReference>
<dbReference type="GO" id="GO:0022625">
    <property type="term" value="C:cytosolic large ribosomal subunit"/>
    <property type="evidence" value="ECO:0007669"/>
    <property type="project" value="TreeGrafter"/>
</dbReference>